<gene>
    <name evidence="1" type="ORF">RFULGI_LOCUS17825</name>
</gene>
<evidence type="ECO:0000313" key="2">
    <source>
        <dbReference type="Proteomes" id="UP000789396"/>
    </source>
</evidence>
<organism evidence="1 2">
    <name type="scientific">Racocetra fulgida</name>
    <dbReference type="NCBI Taxonomy" id="60492"/>
    <lineage>
        <taxon>Eukaryota</taxon>
        <taxon>Fungi</taxon>
        <taxon>Fungi incertae sedis</taxon>
        <taxon>Mucoromycota</taxon>
        <taxon>Glomeromycotina</taxon>
        <taxon>Glomeromycetes</taxon>
        <taxon>Diversisporales</taxon>
        <taxon>Gigasporaceae</taxon>
        <taxon>Racocetra</taxon>
    </lineage>
</organism>
<feature type="non-terminal residue" evidence="1">
    <location>
        <position position="1"/>
    </location>
</feature>
<dbReference type="Proteomes" id="UP000789396">
    <property type="component" value="Unassembled WGS sequence"/>
</dbReference>
<accession>A0A9N9JY58</accession>
<dbReference type="SUPFAM" id="SSF140996">
    <property type="entry name" value="Hermes dimerisation domain"/>
    <property type="match status" value="1"/>
</dbReference>
<feature type="non-terminal residue" evidence="1">
    <location>
        <position position="71"/>
    </location>
</feature>
<dbReference type="EMBL" id="CAJVPZ010072998">
    <property type="protein sequence ID" value="CAG8801921.1"/>
    <property type="molecule type" value="Genomic_DNA"/>
</dbReference>
<proteinExistence type="predicted"/>
<dbReference type="OrthoDB" id="2444217at2759"/>
<name>A0A9N9JY58_9GLOM</name>
<dbReference type="AlphaFoldDB" id="A0A9N9JY58"/>
<sequence length="71" mass="8437">PNSDNEQRKRDKKLITGIIADQQPFTIVKNQHFNEFIRLINPRYIVPTRQAAKTMIIDEFEVRRSRVVNDL</sequence>
<evidence type="ECO:0000313" key="1">
    <source>
        <dbReference type="EMBL" id="CAG8801921.1"/>
    </source>
</evidence>
<comment type="caution">
    <text evidence="1">The sequence shown here is derived from an EMBL/GenBank/DDBJ whole genome shotgun (WGS) entry which is preliminary data.</text>
</comment>
<keyword evidence="2" id="KW-1185">Reference proteome</keyword>
<protein>
    <submittedName>
        <fullName evidence="1">5617_t:CDS:1</fullName>
    </submittedName>
</protein>
<reference evidence="1" key="1">
    <citation type="submission" date="2021-06" db="EMBL/GenBank/DDBJ databases">
        <authorList>
            <person name="Kallberg Y."/>
            <person name="Tangrot J."/>
            <person name="Rosling A."/>
        </authorList>
    </citation>
    <scope>NUCLEOTIDE SEQUENCE</scope>
    <source>
        <strain evidence="1">IN212</strain>
    </source>
</reference>